<feature type="compositionally biased region" description="Basic residues" evidence="1">
    <location>
        <begin position="1"/>
        <end position="12"/>
    </location>
</feature>
<evidence type="ECO:0000256" key="1">
    <source>
        <dbReference type="SAM" id="MobiDB-lite"/>
    </source>
</evidence>
<gene>
    <name evidence="2" type="ORF">BLNAU_23419</name>
</gene>
<dbReference type="EMBL" id="JARBJD010000477">
    <property type="protein sequence ID" value="KAK2941674.1"/>
    <property type="molecule type" value="Genomic_DNA"/>
</dbReference>
<organism evidence="2 3">
    <name type="scientific">Blattamonas nauphoetae</name>
    <dbReference type="NCBI Taxonomy" id="2049346"/>
    <lineage>
        <taxon>Eukaryota</taxon>
        <taxon>Metamonada</taxon>
        <taxon>Preaxostyla</taxon>
        <taxon>Oxymonadida</taxon>
        <taxon>Blattamonas</taxon>
    </lineage>
</organism>
<keyword evidence="3" id="KW-1185">Reference proteome</keyword>
<comment type="caution">
    <text evidence="2">The sequence shown here is derived from an EMBL/GenBank/DDBJ whole genome shotgun (WGS) entry which is preliminary data.</text>
</comment>
<evidence type="ECO:0000313" key="3">
    <source>
        <dbReference type="Proteomes" id="UP001281761"/>
    </source>
</evidence>
<reference evidence="2 3" key="1">
    <citation type="journal article" date="2022" name="bioRxiv">
        <title>Genomics of Preaxostyla Flagellates Illuminates Evolutionary Transitions and the Path Towards Mitochondrial Loss.</title>
        <authorList>
            <person name="Novak L.V.F."/>
            <person name="Treitli S.C."/>
            <person name="Pyrih J."/>
            <person name="Halakuc P."/>
            <person name="Pipaliya S.V."/>
            <person name="Vacek V."/>
            <person name="Brzon O."/>
            <person name="Soukal P."/>
            <person name="Eme L."/>
            <person name="Dacks J.B."/>
            <person name="Karnkowska A."/>
            <person name="Elias M."/>
            <person name="Hampl V."/>
        </authorList>
    </citation>
    <scope>NUCLEOTIDE SEQUENCE [LARGE SCALE GENOMIC DNA]</scope>
    <source>
        <strain evidence="2">NAU3</strain>
        <tissue evidence="2">Gut</tissue>
    </source>
</reference>
<feature type="compositionally biased region" description="Basic and acidic residues" evidence="1">
    <location>
        <begin position="14"/>
        <end position="30"/>
    </location>
</feature>
<evidence type="ECO:0000313" key="2">
    <source>
        <dbReference type="EMBL" id="KAK2941674.1"/>
    </source>
</evidence>
<protein>
    <submittedName>
        <fullName evidence="2">Uncharacterized protein</fullName>
    </submittedName>
</protein>
<sequence>MPNKDKVRHGRTVKPADRRQDNKAERDSVVRDLHEQTLELCDADAAERLHGTAESEASDTADVECGVSGVGCVWELRCAANVG</sequence>
<accession>A0ABQ9WQC7</accession>
<dbReference type="Proteomes" id="UP001281761">
    <property type="component" value="Unassembled WGS sequence"/>
</dbReference>
<feature type="region of interest" description="Disordered" evidence="1">
    <location>
        <begin position="1"/>
        <end position="30"/>
    </location>
</feature>
<name>A0ABQ9WQC7_9EUKA</name>
<proteinExistence type="predicted"/>